<dbReference type="STRING" id="1121338.CLTEP_16640"/>
<protein>
    <submittedName>
        <fullName evidence="1">Uncharacterized protein</fullName>
    </submittedName>
</protein>
<comment type="caution">
    <text evidence="1">The sequence shown here is derived from an EMBL/GenBank/DDBJ whole genome shotgun (WGS) entry which is preliminary data.</text>
</comment>
<gene>
    <name evidence="1" type="ORF">CLTEP_16640</name>
</gene>
<proteinExistence type="predicted"/>
<evidence type="ECO:0000313" key="1">
    <source>
        <dbReference type="EMBL" id="KYH34431.1"/>
    </source>
</evidence>
<name>A0A151B3E6_9CLOT</name>
<accession>A0A151B3E6</accession>
<sequence>MCSGALKKPIQSQMVVLGSMSIGGTITKVDELASILQVCFDAGVVESPFEIPMFCFSKTSSLNKYIFMNLVK</sequence>
<dbReference type="Proteomes" id="UP000075531">
    <property type="component" value="Unassembled WGS sequence"/>
</dbReference>
<keyword evidence="2" id="KW-1185">Reference proteome</keyword>
<evidence type="ECO:0000313" key="2">
    <source>
        <dbReference type="Proteomes" id="UP000075531"/>
    </source>
</evidence>
<organism evidence="1 2">
    <name type="scientific">Clostridium tepidiprofundi DSM 19306</name>
    <dbReference type="NCBI Taxonomy" id="1121338"/>
    <lineage>
        <taxon>Bacteria</taxon>
        <taxon>Bacillati</taxon>
        <taxon>Bacillota</taxon>
        <taxon>Clostridia</taxon>
        <taxon>Eubacteriales</taxon>
        <taxon>Clostridiaceae</taxon>
        <taxon>Clostridium</taxon>
    </lineage>
</organism>
<reference evidence="1 2" key="1">
    <citation type="submission" date="2016-02" db="EMBL/GenBank/DDBJ databases">
        <title>Genome sequence of Clostridium tepidiprofundi DSM 19306.</title>
        <authorList>
            <person name="Poehlein A."/>
            <person name="Daniel R."/>
        </authorList>
    </citation>
    <scope>NUCLEOTIDE SEQUENCE [LARGE SCALE GENOMIC DNA]</scope>
    <source>
        <strain evidence="1 2">DSM 19306</strain>
    </source>
</reference>
<dbReference type="PATRIC" id="fig|1121338.3.peg.1712"/>
<dbReference type="EMBL" id="LTBA01000017">
    <property type="protein sequence ID" value="KYH34431.1"/>
    <property type="molecule type" value="Genomic_DNA"/>
</dbReference>
<dbReference type="RefSeq" id="WP_066825251.1">
    <property type="nucleotide sequence ID" value="NZ_LTBA01000017.1"/>
</dbReference>
<dbReference type="AlphaFoldDB" id="A0A151B3E6"/>